<dbReference type="SUPFAM" id="SSF54862">
    <property type="entry name" value="4Fe-4S ferredoxins"/>
    <property type="match status" value="1"/>
</dbReference>
<comment type="caution">
    <text evidence="7">The sequence shown here is derived from an EMBL/GenBank/DDBJ whole genome shotgun (WGS) entry which is preliminary data.</text>
</comment>
<accession>A0A7W0CC75</accession>
<evidence type="ECO:0000259" key="5">
    <source>
        <dbReference type="PROSITE" id="PS51085"/>
    </source>
</evidence>
<evidence type="ECO:0000256" key="1">
    <source>
        <dbReference type="ARBA" id="ARBA00022485"/>
    </source>
</evidence>
<dbReference type="Gene3D" id="3.30.70.20">
    <property type="match status" value="1"/>
</dbReference>
<keyword evidence="1" id="KW-0004">4Fe-4S</keyword>
<dbReference type="InterPro" id="IPR017900">
    <property type="entry name" value="4Fe4S_Fe_S_CS"/>
</dbReference>
<dbReference type="CDD" id="cd00207">
    <property type="entry name" value="fer2"/>
    <property type="match status" value="1"/>
</dbReference>
<name>A0A7W0CC75_9BACT</name>
<evidence type="ECO:0000313" key="7">
    <source>
        <dbReference type="EMBL" id="MBA2883035.1"/>
    </source>
</evidence>
<proteinExistence type="predicted"/>
<evidence type="ECO:0000256" key="4">
    <source>
        <dbReference type="ARBA" id="ARBA00023014"/>
    </source>
</evidence>
<keyword evidence="4" id="KW-0411">Iron-sulfur</keyword>
<evidence type="ECO:0000259" key="6">
    <source>
        <dbReference type="PROSITE" id="PS51379"/>
    </source>
</evidence>
<feature type="domain" description="4Fe-4S ferredoxin-type" evidence="6">
    <location>
        <begin position="110"/>
        <end position="145"/>
    </location>
</feature>
<dbReference type="Proteomes" id="UP000525298">
    <property type="component" value="Unassembled WGS sequence"/>
</dbReference>
<gene>
    <name evidence="7" type="ORF">HNR65_003392</name>
</gene>
<evidence type="ECO:0000313" key="8">
    <source>
        <dbReference type="Proteomes" id="UP000525298"/>
    </source>
</evidence>
<dbReference type="InterPro" id="IPR017896">
    <property type="entry name" value="4Fe4S_Fe-S-bd"/>
</dbReference>
<reference evidence="7 8" key="1">
    <citation type="submission" date="2020-07" db="EMBL/GenBank/DDBJ databases">
        <title>Genomic Encyclopedia of Type Strains, Phase IV (KMG-IV): sequencing the most valuable type-strain genomes for metagenomic binning, comparative biology and taxonomic classification.</title>
        <authorList>
            <person name="Goeker M."/>
        </authorList>
    </citation>
    <scope>NUCLEOTIDE SEQUENCE [LARGE SCALE GENOMIC DNA]</scope>
    <source>
        <strain evidence="7 8">DSM 17721</strain>
    </source>
</reference>
<dbReference type="PANTHER" id="PTHR24960:SF84">
    <property type="entry name" value="HYDROGENASE SUBUNIT"/>
    <property type="match status" value="1"/>
</dbReference>
<dbReference type="InterPro" id="IPR050157">
    <property type="entry name" value="PSI_iron-sulfur_center"/>
</dbReference>
<dbReference type="SUPFAM" id="SSF54292">
    <property type="entry name" value="2Fe-2S ferredoxin-like"/>
    <property type="match status" value="1"/>
</dbReference>
<dbReference type="PROSITE" id="PS51379">
    <property type="entry name" value="4FE4S_FER_2"/>
    <property type="match status" value="2"/>
</dbReference>
<organism evidence="7 8">
    <name type="scientific">Desulfosalsimonas propionicica</name>
    <dbReference type="NCBI Taxonomy" id="332175"/>
    <lineage>
        <taxon>Bacteria</taxon>
        <taxon>Pseudomonadati</taxon>
        <taxon>Thermodesulfobacteriota</taxon>
        <taxon>Desulfobacteria</taxon>
        <taxon>Desulfobacterales</taxon>
        <taxon>Desulfosalsimonadaceae</taxon>
        <taxon>Desulfosalsimonas</taxon>
    </lineage>
</organism>
<evidence type="ECO:0000256" key="2">
    <source>
        <dbReference type="ARBA" id="ARBA00022723"/>
    </source>
</evidence>
<dbReference type="GO" id="GO:0046872">
    <property type="term" value="F:metal ion binding"/>
    <property type="evidence" value="ECO:0007669"/>
    <property type="project" value="UniProtKB-KW"/>
</dbReference>
<dbReference type="PROSITE" id="PS00198">
    <property type="entry name" value="4FE4S_FER_1"/>
    <property type="match status" value="1"/>
</dbReference>
<protein>
    <submittedName>
        <fullName evidence="7">Putative molibdopterin-dependent oxidoreductase YjgC</fullName>
    </submittedName>
</protein>
<dbReference type="Gene3D" id="3.10.20.740">
    <property type="match status" value="1"/>
</dbReference>
<evidence type="ECO:0000256" key="3">
    <source>
        <dbReference type="ARBA" id="ARBA00023004"/>
    </source>
</evidence>
<dbReference type="RefSeq" id="WP_181552653.1">
    <property type="nucleotide sequence ID" value="NZ_JACDUS010000015.1"/>
</dbReference>
<dbReference type="Pfam" id="PF13510">
    <property type="entry name" value="Fer2_4"/>
    <property type="match status" value="1"/>
</dbReference>
<keyword evidence="8" id="KW-1185">Reference proteome</keyword>
<sequence>MVEITVNNQKIQADPEKRLIDLLRKQGIDVPALCYHPALSPAGACKLCAVEVMVPGKPSQVKLSCIAKPVEGMEVNTDNERVQKARTTAFRNLAKYAPEAPAIWKLAEKHGIDMGSPPDECIRCRLCVRACKELVGANALKMEKRNGVSYVVPRPENQCIGCGTCVNICPTGVIHQKDENGLRIISIRDEVIGQNPLLQCEACGRYFATPKFMSRVENRTDDHPHVKEHHRYCPTCAKLLSDRIKSASRIKRM</sequence>
<feature type="domain" description="4Fe-4S ferredoxin-type" evidence="6">
    <location>
        <begin position="149"/>
        <end position="179"/>
    </location>
</feature>
<dbReference type="GO" id="GO:0051539">
    <property type="term" value="F:4 iron, 4 sulfur cluster binding"/>
    <property type="evidence" value="ECO:0007669"/>
    <property type="project" value="UniProtKB-KW"/>
</dbReference>
<dbReference type="EMBL" id="JACDUS010000015">
    <property type="protein sequence ID" value="MBA2883035.1"/>
    <property type="molecule type" value="Genomic_DNA"/>
</dbReference>
<dbReference type="PANTHER" id="PTHR24960">
    <property type="entry name" value="PHOTOSYSTEM I IRON-SULFUR CENTER-RELATED"/>
    <property type="match status" value="1"/>
</dbReference>
<keyword evidence="3" id="KW-0408">Iron</keyword>
<dbReference type="InterPro" id="IPR001041">
    <property type="entry name" value="2Fe-2S_ferredoxin-type"/>
</dbReference>
<dbReference type="PROSITE" id="PS51085">
    <property type="entry name" value="2FE2S_FER_2"/>
    <property type="match status" value="1"/>
</dbReference>
<keyword evidence="2" id="KW-0479">Metal-binding</keyword>
<feature type="domain" description="2Fe-2S ferredoxin-type" evidence="5">
    <location>
        <begin position="1"/>
        <end position="81"/>
    </location>
</feature>
<dbReference type="InterPro" id="IPR036010">
    <property type="entry name" value="2Fe-2S_ferredoxin-like_sf"/>
</dbReference>
<dbReference type="AlphaFoldDB" id="A0A7W0CC75"/>
<dbReference type="Pfam" id="PF12838">
    <property type="entry name" value="Fer4_7"/>
    <property type="match status" value="1"/>
</dbReference>